<dbReference type="Proteomes" id="UP000256695">
    <property type="component" value="Unassembled WGS sequence"/>
</dbReference>
<evidence type="ECO:0000313" key="2">
    <source>
        <dbReference type="EMBL" id="RDU74195.1"/>
    </source>
</evidence>
<reference evidence="2 3" key="1">
    <citation type="submission" date="2018-04" db="EMBL/GenBank/DDBJ databases">
        <title>Novel Campyloabacter and Helicobacter Species and Strains.</title>
        <authorList>
            <person name="Mannion A.J."/>
            <person name="Shen Z."/>
            <person name="Fox J.G."/>
        </authorList>
    </citation>
    <scope>NUCLEOTIDE SEQUENCE [LARGE SCALE GENOMIC DNA]</scope>
    <source>
        <strain evidence="2 3">MIT 04-9362</strain>
    </source>
</reference>
<accession>A0A3D8JAJ5</accession>
<protein>
    <recommendedName>
        <fullName evidence="4">50S ribosomal protein L22</fullName>
    </recommendedName>
</protein>
<name>A0A3D8JAJ5_9HELI</name>
<gene>
    <name evidence="2" type="ORF">CQA57_02700</name>
</gene>
<organism evidence="2 3">
    <name type="scientific">Helicobacter anseris</name>
    <dbReference type="NCBI Taxonomy" id="375926"/>
    <lineage>
        <taxon>Bacteria</taxon>
        <taxon>Pseudomonadati</taxon>
        <taxon>Campylobacterota</taxon>
        <taxon>Epsilonproteobacteria</taxon>
        <taxon>Campylobacterales</taxon>
        <taxon>Helicobacteraceae</taxon>
        <taxon>Helicobacter</taxon>
    </lineage>
</organism>
<dbReference type="EMBL" id="NXLX01000004">
    <property type="protein sequence ID" value="RDU74195.1"/>
    <property type="molecule type" value="Genomic_DNA"/>
</dbReference>
<dbReference type="OrthoDB" id="5334020at2"/>
<keyword evidence="1" id="KW-0812">Transmembrane</keyword>
<dbReference type="RefSeq" id="WP_115578703.1">
    <property type="nucleotide sequence ID" value="NZ_NXLX01000004.1"/>
</dbReference>
<feature type="transmembrane region" description="Helical" evidence="1">
    <location>
        <begin position="36"/>
        <end position="54"/>
    </location>
</feature>
<proteinExistence type="predicted"/>
<evidence type="ECO:0008006" key="4">
    <source>
        <dbReference type="Google" id="ProtNLM"/>
    </source>
</evidence>
<evidence type="ECO:0000256" key="1">
    <source>
        <dbReference type="SAM" id="Phobius"/>
    </source>
</evidence>
<sequence length="197" mass="22706">MNLKQNLDVVKNEFKSDEKIFESAFRIERFIKKYKYLLLGVLLVCIGIFIFFQIDSKIQENRALRATEVFDKLLIEPNNQALIDVLKQESPQLYEMFSLSQAMKTSDEKSLKDLSKSKNDLVKNFASYQLASLQKDEDALGRINTDGFGDLAKMQQAFLKLQTNDYKEAAEILQSIGQDSVLKEMVKLLLHYQYGAK</sequence>
<evidence type="ECO:0000313" key="3">
    <source>
        <dbReference type="Proteomes" id="UP000256695"/>
    </source>
</evidence>
<keyword evidence="3" id="KW-1185">Reference proteome</keyword>
<keyword evidence="1" id="KW-1133">Transmembrane helix</keyword>
<keyword evidence="1" id="KW-0472">Membrane</keyword>
<dbReference type="AlphaFoldDB" id="A0A3D8JAJ5"/>
<comment type="caution">
    <text evidence="2">The sequence shown here is derived from an EMBL/GenBank/DDBJ whole genome shotgun (WGS) entry which is preliminary data.</text>
</comment>